<organism evidence="2 3">
    <name type="scientific">Elasticomyces elasticus</name>
    <dbReference type="NCBI Taxonomy" id="574655"/>
    <lineage>
        <taxon>Eukaryota</taxon>
        <taxon>Fungi</taxon>
        <taxon>Dikarya</taxon>
        <taxon>Ascomycota</taxon>
        <taxon>Pezizomycotina</taxon>
        <taxon>Dothideomycetes</taxon>
        <taxon>Dothideomycetidae</taxon>
        <taxon>Mycosphaerellales</taxon>
        <taxon>Teratosphaeriaceae</taxon>
        <taxon>Elasticomyces</taxon>
    </lineage>
</organism>
<evidence type="ECO:0000256" key="1">
    <source>
        <dbReference type="SAM" id="MobiDB-lite"/>
    </source>
</evidence>
<dbReference type="Proteomes" id="UP001310594">
    <property type="component" value="Unassembled WGS sequence"/>
</dbReference>
<comment type="caution">
    <text evidence="2">The sequence shown here is derived from an EMBL/GenBank/DDBJ whole genome shotgun (WGS) entry which is preliminary data.</text>
</comment>
<proteinExistence type="predicted"/>
<accession>A0AAN7WH33</accession>
<evidence type="ECO:0000313" key="3">
    <source>
        <dbReference type="Proteomes" id="UP001310594"/>
    </source>
</evidence>
<protein>
    <submittedName>
        <fullName evidence="2">Uncharacterized protein</fullName>
    </submittedName>
</protein>
<dbReference type="EMBL" id="JAVRQU010000008">
    <property type="protein sequence ID" value="KAK5699514.1"/>
    <property type="molecule type" value="Genomic_DNA"/>
</dbReference>
<name>A0AAN7WH33_9PEZI</name>
<sequence length="495" mass="54837">MITYTLDSRRRFPPSLHSCGRPDFNATGKRGYSPEGDAVINKRQAVSNASCDGDQSYDGGAKVEAWRLSTEDRQAGQNPEPEMSVRMRLPRSQKGPVGGTDAVIQPNDHNVENQHCESRYTTQMFVAPPSSNLPFSSAAVFEEVCGHVPRGEAAASGTQIARLGSRGANVGKESVCNFCWRHSLSCNGSRPQCENSVAFGQACVRILCDKNLLRALCWSQSCIRVHFEDVLEWLSRWESDWSGVLLFTDGDILSKGEKKGEQVHQRNRLGVPPYQLQEAFGSGSDYRRRIVALMRDHCGIQKRWSTDERPFLFWDWAGIDSKVKWLNAFDEFLTWARPLLDETFTKYERMRDSGQTSGARIDWRIEEWRWAYEIIVAPGRPPAESRKAQPKELKGLGPKGLLALEQKDRTVARGQRGLTESGKGNGRFVGKPSTAKVTGAPLKAVGSMSRRSSHNGVDDGKLKAGIDTDAKGGPQSGQAFTIANPPKGPRGWHAS</sequence>
<feature type="compositionally biased region" description="Basic and acidic residues" evidence="1">
    <location>
        <begin position="456"/>
        <end position="470"/>
    </location>
</feature>
<evidence type="ECO:0000313" key="2">
    <source>
        <dbReference type="EMBL" id="KAK5699514.1"/>
    </source>
</evidence>
<reference evidence="2" key="1">
    <citation type="submission" date="2023-08" db="EMBL/GenBank/DDBJ databases">
        <title>Black Yeasts Isolated from many extreme environments.</title>
        <authorList>
            <person name="Coleine C."/>
            <person name="Stajich J.E."/>
            <person name="Selbmann L."/>
        </authorList>
    </citation>
    <scope>NUCLEOTIDE SEQUENCE</scope>
    <source>
        <strain evidence="2">CCFEE 5810</strain>
    </source>
</reference>
<gene>
    <name evidence="2" type="ORF">LTR97_005642</name>
</gene>
<dbReference type="AlphaFoldDB" id="A0AAN7WH33"/>
<feature type="region of interest" description="Disordered" evidence="1">
    <location>
        <begin position="413"/>
        <end position="495"/>
    </location>
</feature>